<dbReference type="EMBL" id="CACTIH010009572">
    <property type="protein sequence ID" value="CAA3032390.1"/>
    <property type="molecule type" value="Genomic_DNA"/>
</dbReference>
<organism evidence="1 2">
    <name type="scientific">Olea europaea subsp. europaea</name>
    <dbReference type="NCBI Taxonomy" id="158383"/>
    <lineage>
        <taxon>Eukaryota</taxon>
        <taxon>Viridiplantae</taxon>
        <taxon>Streptophyta</taxon>
        <taxon>Embryophyta</taxon>
        <taxon>Tracheophyta</taxon>
        <taxon>Spermatophyta</taxon>
        <taxon>Magnoliopsida</taxon>
        <taxon>eudicotyledons</taxon>
        <taxon>Gunneridae</taxon>
        <taxon>Pentapetalae</taxon>
        <taxon>asterids</taxon>
        <taxon>lamiids</taxon>
        <taxon>Lamiales</taxon>
        <taxon>Oleaceae</taxon>
        <taxon>Oleeae</taxon>
        <taxon>Olea</taxon>
    </lineage>
</organism>
<gene>
    <name evidence="1" type="ORF">OLEA9_A015400</name>
</gene>
<dbReference type="AlphaFoldDB" id="A0A8S0VKU4"/>
<sequence>TSLHSKIQQSRNFLGLILYIIAHFEDEDSNELCIVLGSGGSVCWKITSDGGGQLQPARAELVRGGNNDVAASIRYLLQKAEGAGALPLWVYKKSKPES</sequence>
<dbReference type="Proteomes" id="UP000594638">
    <property type="component" value="Unassembled WGS sequence"/>
</dbReference>
<feature type="non-terminal residue" evidence="1">
    <location>
        <position position="98"/>
    </location>
</feature>
<feature type="non-terminal residue" evidence="1">
    <location>
        <position position="1"/>
    </location>
</feature>
<dbReference type="Gramene" id="OE9A015400T1">
    <property type="protein sequence ID" value="OE9A015400C1"/>
    <property type="gene ID" value="OE9A015400"/>
</dbReference>
<evidence type="ECO:0000313" key="2">
    <source>
        <dbReference type="Proteomes" id="UP000594638"/>
    </source>
</evidence>
<keyword evidence="2" id="KW-1185">Reference proteome</keyword>
<name>A0A8S0VKU4_OLEEU</name>
<comment type="caution">
    <text evidence="1">The sequence shown here is derived from an EMBL/GenBank/DDBJ whole genome shotgun (WGS) entry which is preliminary data.</text>
</comment>
<evidence type="ECO:0000313" key="1">
    <source>
        <dbReference type="EMBL" id="CAA3032390.1"/>
    </source>
</evidence>
<proteinExistence type="predicted"/>
<protein>
    <submittedName>
        <fullName evidence="1">Uncharacterized protein</fullName>
    </submittedName>
</protein>
<accession>A0A8S0VKU4</accession>
<reference evidence="1 2" key="1">
    <citation type="submission" date="2019-12" db="EMBL/GenBank/DDBJ databases">
        <authorList>
            <person name="Alioto T."/>
            <person name="Alioto T."/>
            <person name="Gomez Garrido J."/>
        </authorList>
    </citation>
    <scope>NUCLEOTIDE SEQUENCE [LARGE SCALE GENOMIC DNA]</scope>
</reference>